<dbReference type="EMBL" id="CT867988">
    <property type="protein sequence ID" value="CAK56870.1"/>
    <property type="molecule type" value="Genomic_DNA"/>
</dbReference>
<protein>
    <submittedName>
        <fullName evidence="1">Uncharacterized protein</fullName>
    </submittedName>
</protein>
<dbReference type="AlphaFoldDB" id="A0BEA3"/>
<name>A0BEA3_PARTE</name>
<organism evidence="1 2">
    <name type="scientific">Paramecium tetraurelia</name>
    <dbReference type="NCBI Taxonomy" id="5888"/>
    <lineage>
        <taxon>Eukaryota</taxon>
        <taxon>Sar</taxon>
        <taxon>Alveolata</taxon>
        <taxon>Ciliophora</taxon>
        <taxon>Intramacronucleata</taxon>
        <taxon>Oligohymenophorea</taxon>
        <taxon>Peniculida</taxon>
        <taxon>Parameciidae</taxon>
        <taxon>Paramecium</taxon>
    </lineage>
</organism>
<evidence type="ECO:0000313" key="1">
    <source>
        <dbReference type="EMBL" id="CAK56870.1"/>
    </source>
</evidence>
<dbReference type="RefSeq" id="XP_001424268.1">
    <property type="nucleotide sequence ID" value="XM_001424231.1"/>
</dbReference>
<accession>A0BEA3</accession>
<dbReference type="InParanoid" id="A0BEA3"/>
<sequence>MDGSMIQRCQKIQLVTNSGQNVSEILLNSATDAISTINHNVFETPVKSYVFRRVSQFEFIGSKQKKPLQSGSFDLSLSTFKRGSSPKKRKVNKLKLQYNLTTKNAIAILKVGVENYQPFSKSLIKHPKLIVTNSMKVPTQNQSHVQREELIFYCKEGETPIQSQDQKLEYQNKQNYYASKDKLLKYHKIMDKKLVIYSIYQDQFDSSCESSSSKIFKVQFNATQFSKLNKINSGNNQCLTHEQNYSFFKRKASQSVVTQQVMEKIKIQKIFLNKNNLKQFKKVQMNLIQISLLKKEVLIMPDLINSCFKPKFQINCLHKFNRIINKLNLFFISQKQ</sequence>
<gene>
    <name evidence="1" type="ORF">GSPATT00027903001</name>
</gene>
<dbReference type="GeneID" id="5010052"/>
<keyword evidence="2" id="KW-1185">Reference proteome</keyword>
<reference evidence="1 2" key="1">
    <citation type="journal article" date="2006" name="Nature">
        <title>Global trends of whole-genome duplications revealed by the ciliate Paramecium tetraurelia.</title>
        <authorList>
            <consortium name="Genoscope"/>
            <person name="Aury J.-M."/>
            <person name="Jaillon O."/>
            <person name="Duret L."/>
            <person name="Noel B."/>
            <person name="Jubin C."/>
            <person name="Porcel B.M."/>
            <person name="Segurens B."/>
            <person name="Daubin V."/>
            <person name="Anthouard V."/>
            <person name="Aiach N."/>
            <person name="Arnaiz O."/>
            <person name="Billaut A."/>
            <person name="Beisson J."/>
            <person name="Blanc I."/>
            <person name="Bouhouche K."/>
            <person name="Camara F."/>
            <person name="Duharcourt S."/>
            <person name="Guigo R."/>
            <person name="Gogendeau D."/>
            <person name="Katinka M."/>
            <person name="Keller A.-M."/>
            <person name="Kissmehl R."/>
            <person name="Klotz C."/>
            <person name="Koll F."/>
            <person name="Le Moue A."/>
            <person name="Lepere C."/>
            <person name="Malinsky S."/>
            <person name="Nowacki M."/>
            <person name="Nowak J.K."/>
            <person name="Plattner H."/>
            <person name="Poulain J."/>
            <person name="Ruiz F."/>
            <person name="Serrano V."/>
            <person name="Zagulski M."/>
            <person name="Dessen P."/>
            <person name="Betermier M."/>
            <person name="Weissenbach J."/>
            <person name="Scarpelli C."/>
            <person name="Schachter V."/>
            <person name="Sperling L."/>
            <person name="Meyer E."/>
            <person name="Cohen J."/>
            <person name="Wincker P."/>
        </authorList>
    </citation>
    <scope>NUCLEOTIDE SEQUENCE [LARGE SCALE GENOMIC DNA]</scope>
    <source>
        <strain evidence="1 2">Stock d4-2</strain>
    </source>
</reference>
<dbReference type="KEGG" id="ptm:GSPATT00027903001"/>
<dbReference type="Proteomes" id="UP000000600">
    <property type="component" value="Unassembled WGS sequence"/>
</dbReference>
<evidence type="ECO:0000313" key="2">
    <source>
        <dbReference type="Proteomes" id="UP000000600"/>
    </source>
</evidence>
<dbReference type="HOGENOM" id="CLU_827569_0_0_1"/>
<proteinExistence type="predicted"/>